<protein>
    <submittedName>
        <fullName evidence="1">Uncharacterized protein</fullName>
    </submittedName>
</protein>
<accession>A0ABR1E912</accession>
<proteinExistence type="predicted"/>
<gene>
    <name evidence="1" type="primary">Necator_chrV.g21197</name>
    <name evidence="1" type="ORF">RB195_016404</name>
</gene>
<dbReference type="Proteomes" id="UP001303046">
    <property type="component" value="Unassembled WGS sequence"/>
</dbReference>
<name>A0ABR1E912_NECAM</name>
<comment type="caution">
    <text evidence="1">The sequence shown here is derived from an EMBL/GenBank/DDBJ whole genome shotgun (WGS) entry which is preliminary data.</text>
</comment>
<sequence length="129" mass="14219">MALIAPSSCKIAGFPKPGQSRNNGGVEEMGTKLDVLGLLYSIFDVCYPTCSFPPVSSSITNLIWFHTFLMELHQRSGQLEKNCRSLESNQGKTGTKMIMENLAIIHSTEMFVRLTQIPTNNPVSGEPQN</sequence>
<evidence type="ECO:0000313" key="1">
    <source>
        <dbReference type="EMBL" id="KAK6759172.1"/>
    </source>
</evidence>
<dbReference type="EMBL" id="JAVFWL010000005">
    <property type="protein sequence ID" value="KAK6759172.1"/>
    <property type="molecule type" value="Genomic_DNA"/>
</dbReference>
<organism evidence="1 2">
    <name type="scientific">Necator americanus</name>
    <name type="common">Human hookworm</name>
    <dbReference type="NCBI Taxonomy" id="51031"/>
    <lineage>
        <taxon>Eukaryota</taxon>
        <taxon>Metazoa</taxon>
        <taxon>Ecdysozoa</taxon>
        <taxon>Nematoda</taxon>
        <taxon>Chromadorea</taxon>
        <taxon>Rhabditida</taxon>
        <taxon>Rhabditina</taxon>
        <taxon>Rhabditomorpha</taxon>
        <taxon>Strongyloidea</taxon>
        <taxon>Ancylostomatidae</taxon>
        <taxon>Bunostominae</taxon>
        <taxon>Necator</taxon>
    </lineage>
</organism>
<reference evidence="1 2" key="1">
    <citation type="submission" date="2023-08" db="EMBL/GenBank/DDBJ databases">
        <title>A Necator americanus chromosomal reference genome.</title>
        <authorList>
            <person name="Ilik V."/>
            <person name="Petrzelkova K.J."/>
            <person name="Pardy F."/>
            <person name="Fuh T."/>
            <person name="Niatou-Singa F.S."/>
            <person name="Gouil Q."/>
            <person name="Baker L."/>
            <person name="Ritchie M.E."/>
            <person name="Jex A.R."/>
            <person name="Gazzola D."/>
            <person name="Li H."/>
            <person name="Toshio Fujiwara R."/>
            <person name="Zhan B."/>
            <person name="Aroian R.V."/>
            <person name="Pafco B."/>
            <person name="Schwarz E.M."/>
        </authorList>
    </citation>
    <scope>NUCLEOTIDE SEQUENCE [LARGE SCALE GENOMIC DNA]</scope>
    <source>
        <strain evidence="1 2">Aroian</strain>
        <tissue evidence="1">Whole animal</tissue>
    </source>
</reference>
<evidence type="ECO:0000313" key="2">
    <source>
        <dbReference type="Proteomes" id="UP001303046"/>
    </source>
</evidence>
<keyword evidence="2" id="KW-1185">Reference proteome</keyword>